<evidence type="ECO:0000256" key="7">
    <source>
        <dbReference type="ARBA" id="ARBA00022801"/>
    </source>
</evidence>
<dbReference type="GO" id="GO:0031640">
    <property type="term" value="P:killing of cells of another organism"/>
    <property type="evidence" value="ECO:0007669"/>
    <property type="project" value="UniProtKB-KW"/>
</dbReference>
<proteinExistence type="evidence at transcript level"/>
<comment type="similarity">
    <text evidence="2 9">Belongs to the glycosyl hydrolase 23 family.</text>
</comment>
<reference evidence="11" key="1">
    <citation type="journal article" date="2017" name="Dev. Comp. Immunol.">
        <title>Analysis on the expression and function of a chicken-type and goose-type lysozymes in Chinese giant salamanders Andrias davidianus.</title>
        <authorList>
            <person name="Yang H."/>
            <person name="Liu R."/>
            <person name="Cui D."/>
            <person name="Liu H."/>
            <person name="Xiong D."/>
            <person name="Liu X."/>
            <person name="Wang L."/>
        </authorList>
    </citation>
    <scope>NUCLEOTIDE SEQUENCE</scope>
</reference>
<dbReference type="EMBL" id="KY425592">
    <property type="protein sequence ID" value="AQX17430.1"/>
    <property type="molecule type" value="mRNA"/>
</dbReference>
<dbReference type="Gene3D" id="1.10.530.10">
    <property type="match status" value="1"/>
</dbReference>
<organism evidence="11">
    <name type="scientific">Andrias davidianus</name>
    <name type="common">Chinese giant salamander</name>
    <name type="synonym">Sieboldia davidiana</name>
    <dbReference type="NCBI Taxonomy" id="141262"/>
    <lineage>
        <taxon>Eukaryota</taxon>
        <taxon>Metazoa</taxon>
        <taxon>Chordata</taxon>
        <taxon>Craniata</taxon>
        <taxon>Vertebrata</taxon>
        <taxon>Euteleostomi</taxon>
        <taxon>Amphibia</taxon>
        <taxon>Batrachia</taxon>
        <taxon>Caudata</taxon>
        <taxon>Cryptobranchoidea</taxon>
        <taxon>Cryptobranchidae</taxon>
        <taxon>Andrias</taxon>
    </lineage>
</organism>
<dbReference type="PIRSF" id="PIRSF001065">
    <property type="entry name" value="Lysozyme_g"/>
    <property type="match status" value="1"/>
</dbReference>
<keyword evidence="7 9" id="KW-0378">Hydrolase</keyword>
<evidence type="ECO:0000256" key="10">
    <source>
        <dbReference type="PIRSR" id="PIRSR001065-1"/>
    </source>
</evidence>
<dbReference type="CDD" id="cd01021">
    <property type="entry name" value="GEWL"/>
    <property type="match status" value="1"/>
</dbReference>
<evidence type="ECO:0000313" key="11">
    <source>
        <dbReference type="EMBL" id="AQX17430.1"/>
    </source>
</evidence>
<name>A0A1S6WME2_ANDDA</name>
<dbReference type="FunFam" id="1.10.530.10:FF:000026">
    <property type="entry name" value="Lysozyme g"/>
    <property type="match status" value="1"/>
</dbReference>
<keyword evidence="8 9" id="KW-0326">Glycosidase</keyword>
<evidence type="ECO:0000256" key="4">
    <source>
        <dbReference type="ARBA" id="ARBA00016485"/>
    </source>
</evidence>
<evidence type="ECO:0000256" key="3">
    <source>
        <dbReference type="ARBA" id="ARBA00012732"/>
    </source>
</evidence>
<dbReference type="SUPFAM" id="SSF53955">
    <property type="entry name" value="Lysozyme-like"/>
    <property type="match status" value="1"/>
</dbReference>
<evidence type="ECO:0000256" key="9">
    <source>
        <dbReference type="PIRNR" id="PIRNR001065"/>
    </source>
</evidence>
<comment type="catalytic activity">
    <reaction evidence="1 9">
        <text>Hydrolysis of (1-&gt;4)-beta-linkages between N-acetylmuramic acid and N-acetyl-D-glucosamine residues in a peptidoglycan and between N-acetyl-D-glucosamine residues in chitodextrins.</text>
        <dbReference type="EC" id="3.2.1.17"/>
    </reaction>
</comment>
<dbReference type="PRINTS" id="PR00749">
    <property type="entry name" value="LYSOZYMEG"/>
</dbReference>
<dbReference type="PANTHER" id="PTHR31698">
    <property type="entry name" value="LYSOZYME G FAMILY MEMBER"/>
    <property type="match status" value="1"/>
</dbReference>
<dbReference type="InterPro" id="IPR023346">
    <property type="entry name" value="Lysozyme-like_dom_sf"/>
</dbReference>
<evidence type="ECO:0000256" key="2">
    <source>
        <dbReference type="ARBA" id="ARBA00008902"/>
    </source>
</evidence>
<dbReference type="GO" id="GO:0009253">
    <property type="term" value="P:peptidoglycan catabolic process"/>
    <property type="evidence" value="ECO:0007669"/>
    <property type="project" value="InterPro"/>
</dbReference>
<dbReference type="GO" id="GO:0005576">
    <property type="term" value="C:extracellular region"/>
    <property type="evidence" value="ECO:0007669"/>
    <property type="project" value="TreeGrafter"/>
</dbReference>
<keyword evidence="6" id="KW-0081">Bacteriolytic enzyme</keyword>
<dbReference type="AlphaFoldDB" id="A0A1S6WME2"/>
<dbReference type="GO" id="GO:0003796">
    <property type="term" value="F:lysozyme activity"/>
    <property type="evidence" value="ECO:0007669"/>
    <property type="project" value="UniProtKB-UniRule"/>
</dbReference>
<accession>A0A1S6WME2</accession>
<evidence type="ECO:0000256" key="5">
    <source>
        <dbReference type="ARBA" id="ARBA00022529"/>
    </source>
</evidence>
<evidence type="ECO:0000256" key="1">
    <source>
        <dbReference type="ARBA" id="ARBA00000632"/>
    </source>
</evidence>
<protein>
    <recommendedName>
        <fullName evidence="4 9">Lysozyme g</fullName>
        <ecNumber evidence="3 9">3.2.1.17</ecNumber>
    </recommendedName>
</protein>
<feature type="active site" evidence="10">
    <location>
        <position position="73"/>
    </location>
</feature>
<evidence type="ECO:0000256" key="8">
    <source>
        <dbReference type="ARBA" id="ARBA00023295"/>
    </source>
</evidence>
<sequence length="185" mass="20280">MGSRYGDIMKVECTGASDITAAQDKLKEKGVAASHKMAQTDLTRMNKYKSLIQKEAVANGVQPAIVAGIISRECRAGNTLVDGWGDHGNGFGLMQVDKRYHTPKGRWDSEEHISQGTGILVGMIENLKQKFPKWTKEQQLKGGIAAYNCGASRIQSNESVDSATTGHDYSNDVVARAQWFEMHGY</sequence>
<keyword evidence="5" id="KW-0929">Antimicrobial</keyword>
<dbReference type="EC" id="3.2.1.17" evidence="3 9"/>
<evidence type="ECO:0000256" key="6">
    <source>
        <dbReference type="ARBA" id="ARBA00022638"/>
    </source>
</evidence>
<dbReference type="PANTHER" id="PTHR31698:SF12">
    <property type="entry name" value="LYSOZYME G"/>
    <property type="match status" value="1"/>
</dbReference>
<feature type="active site" evidence="10">
    <location>
        <position position="86"/>
    </location>
</feature>
<dbReference type="GO" id="GO:0050830">
    <property type="term" value="P:defense response to Gram-positive bacterium"/>
    <property type="evidence" value="ECO:0007669"/>
    <property type="project" value="TreeGrafter"/>
</dbReference>
<dbReference type="InterPro" id="IPR002152">
    <property type="entry name" value="Glyco_hydro_23"/>
</dbReference>